<evidence type="ECO:0000313" key="9">
    <source>
        <dbReference type="Proteomes" id="UP000215027"/>
    </source>
</evidence>
<keyword evidence="4 6" id="KW-1133">Transmembrane helix</keyword>
<dbReference type="KEGG" id="pbf:CFX0092_A1140"/>
<dbReference type="RefSeq" id="WP_095042564.1">
    <property type="nucleotide sequence ID" value="NZ_LN890655.1"/>
</dbReference>
<dbReference type="PANTHER" id="PTHR33885">
    <property type="entry name" value="PHAGE SHOCK PROTEIN C"/>
    <property type="match status" value="1"/>
</dbReference>
<dbReference type="Proteomes" id="UP000215027">
    <property type="component" value="Chromosome I"/>
</dbReference>
<sequence>MNDKRLIRSRNNRMFFGVCAGLADYLNVDPVIVRLLMVLLTLWNGVGLLVYFVLAIIMPQEADATPKANAFNEEEIVIKGS</sequence>
<protein>
    <recommendedName>
        <fullName evidence="7">Phage shock protein PspC N-terminal domain-containing protein</fullName>
    </recommendedName>
</protein>
<evidence type="ECO:0000256" key="6">
    <source>
        <dbReference type="SAM" id="Phobius"/>
    </source>
</evidence>
<keyword evidence="5 6" id="KW-0472">Membrane</keyword>
<evidence type="ECO:0000256" key="5">
    <source>
        <dbReference type="ARBA" id="ARBA00023136"/>
    </source>
</evidence>
<evidence type="ECO:0000256" key="4">
    <source>
        <dbReference type="ARBA" id="ARBA00022989"/>
    </source>
</evidence>
<accession>A0A160T2B2</accession>
<evidence type="ECO:0000313" key="8">
    <source>
        <dbReference type="EMBL" id="CUS03018.2"/>
    </source>
</evidence>
<keyword evidence="9" id="KW-1185">Reference proteome</keyword>
<dbReference type="OrthoDB" id="166770at2"/>
<name>A0A160T2B2_9CHLR</name>
<feature type="domain" description="Phage shock protein PspC N-terminal" evidence="7">
    <location>
        <begin position="4"/>
        <end position="61"/>
    </location>
</feature>
<keyword evidence="3 6" id="KW-0812">Transmembrane</keyword>
<feature type="transmembrane region" description="Helical" evidence="6">
    <location>
        <begin position="34"/>
        <end position="57"/>
    </location>
</feature>
<evidence type="ECO:0000256" key="3">
    <source>
        <dbReference type="ARBA" id="ARBA00022692"/>
    </source>
</evidence>
<dbReference type="Pfam" id="PF04024">
    <property type="entry name" value="PspC"/>
    <property type="match status" value="1"/>
</dbReference>
<dbReference type="GO" id="GO:0005886">
    <property type="term" value="C:plasma membrane"/>
    <property type="evidence" value="ECO:0007669"/>
    <property type="project" value="UniProtKB-SubCell"/>
</dbReference>
<gene>
    <name evidence="8" type="ORF">CFX0092_A1140</name>
</gene>
<dbReference type="InterPro" id="IPR007168">
    <property type="entry name" value="Phageshock_PspC_N"/>
</dbReference>
<comment type="subcellular location">
    <subcellularLocation>
        <location evidence="1">Cell membrane</location>
        <topology evidence="1">Single-pass membrane protein</topology>
    </subcellularLocation>
</comment>
<keyword evidence="2" id="KW-1003">Cell membrane</keyword>
<reference evidence="8" key="1">
    <citation type="submission" date="2016-01" db="EMBL/GenBank/DDBJ databases">
        <authorList>
            <person name="Mcilroy J.S."/>
            <person name="Karst M S."/>
            <person name="Albertsen M."/>
        </authorList>
    </citation>
    <scope>NUCLEOTIDE SEQUENCE</scope>
    <source>
        <strain evidence="8">Cfx-K</strain>
    </source>
</reference>
<organism evidence="8 9">
    <name type="scientific">Candidatus Promineifilum breve</name>
    <dbReference type="NCBI Taxonomy" id="1806508"/>
    <lineage>
        <taxon>Bacteria</taxon>
        <taxon>Bacillati</taxon>
        <taxon>Chloroflexota</taxon>
        <taxon>Ardenticatenia</taxon>
        <taxon>Candidatus Promineifilales</taxon>
        <taxon>Candidatus Promineifilaceae</taxon>
        <taxon>Candidatus Promineifilum</taxon>
    </lineage>
</organism>
<proteinExistence type="predicted"/>
<dbReference type="PANTHER" id="PTHR33885:SF3">
    <property type="entry name" value="PHAGE SHOCK PROTEIN C"/>
    <property type="match status" value="1"/>
</dbReference>
<dbReference type="InterPro" id="IPR052027">
    <property type="entry name" value="PspC"/>
</dbReference>
<dbReference type="EMBL" id="LN890655">
    <property type="protein sequence ID" value="CUS03018.2"/>
    <property type="molecule type" value="Genomic_DNA"/>
</dbReference>
<evidence type="ECO:0000256" key="1">
    <source>
        <dbReference type="ARBA" id="ARBA00004162"/>
    </source>
</evidence>
<dbReference type="AlphaFoldDB" id="A0A160T2B2"/>
<evidence type="ECO:0000259" key="7">
    <source>
        <dbReference type="Pfam" id="PF04024"/>
    </source>
</evidence>
<evidence type="ECO:0000256" key="2">
    <source>
        <dbReference type="ARBA" id="ARBA00022475"/>
    </source>
</evidence>